<dbReference type="EMBL" id="JBAHYK010000029">
    <property type="protein sequence ID" value="KAL0580525.1"/>
    <property type="molecule type" value="Genomic_DNA"/>
</dbReference>
<protein>
    <submittedName>
        <fullName evidence="2">Uncharacterized protein</fullName>
    </submittedName>
</protein>
<proteinExistence type="predicted"/>
<comment type="caution">
    <text evidence="2">The sequence shown here is derived from an EMBL/GenBank/DDBJ whole genome shotgun (WGS) entry which is preliminary data.</text>
</comment>
<gene>
    <name evidence="2" type="ORF">V5O48_001512</name>
</gene>
<feature type="region of interest" description="Disordered" evidence="1">
    <location>
        <begin position="130"/>
        <end position="157"/>
    </location>
</feature>
<evidence type="ECO:0000313" key="3">
    <source>
        <dbReference type="Proteomes" id="UP001465976"/>
    </source>
</evidence>
<reference evidence="2 3" key="1">
    <citation type="submission" date="2024-02" db="EMBL/GenBank/DDBJ databases">
        <title>A draft genome for the cacao thread blight pathogen Marasmius crinis-equi.</title>
        <authorList>
            <person name="Cohen S.P."/>
            <person name="Baruah I.K."/>
            <person name="Amoako-Attah I."/>
            <person name="Bukari Y."/>
            <person name="Meinhardt L.W."/>
            <person name="Bailey B.A."/>
        </authorList>
    </citation>
    <scope>NUCLEOTIDE SEQUENCE [LARGE SCALE GENOMIC DNA]</scope>
    <source>
        <strain evidence="2 3">GH-76</strain>
    </source>
</reference>
<evidence type="ECO:0000256" key="1">
    <source>
        <dbReference type="SAM" id="MobiDB-lite"/>
    </source>
</evidence>
<evidence type="ECO:0000313" key="2">
    <source>
        <dbReference type="EMBL" id="KAL0580525.1"/>
    </source>
</evidence>
<dbReference type="Proteomes" id="UP001465976">
    <property type="component" value="Unassembled WGS sequence"/>
</dbReference>
<accession>A0ABR3FY93</accession>
<organism evidence="2 3">
    <name type="scientific">Marasmius crinis-equi</name>
    <dbReference type="NCBI Taxonomy" id="585013"/>
    <lineage>
        <taxon>Eukaryota</taxon>
        <taxon>Fungi</taxon>
        <taxon>Dikarya</taxon>
        <taxon>Basidiomycota</taxon>
        <taxon>Agaricomycotina</taxon>
        <taxon>Agaricomycetes</taxon>
        <taxon>Agaricomycetidae</taxon>
        <taxon>Agaricales</taxon>
        <taxon>Marasmiineae</taxon>
        <taxon>Marasmiaceae</taxon>
        <taxon>Marasmius</taxon>
    </lineage>
</organism>
<sequence length="157" mass="17373">MPDGGQSSRIPTFDTLRREKLFKQPPKKGSTYNILNEFVAPHIESFNALFDDSGLPSGDGDGKGLLSLALKDIGQRVVFDGTGAEGTSDGWGNRMEVWIEQVTVSRPMLPDRNKYAKEDRKIYPSEVRSLAMNQDSNSPGYAPGSRKANFISRTYVN</sequence>
<name>A0ABR3FY93_9AGAR</name>
<keyword evidence="3" id="KW-1185">Reference proteome</keyword>